<keyword evidence="4" id="KW-0274">FAD</keyword>
<accession>A0A6C0L810</accession>
<comment type="cofactor">
    <cofactor evidence="1">
        <name>FAD</name>
        <dbReference type="ChEBI" id="CHEBI:57692"/>
    </cofactor>
</comment>
<protein>
    <recommendedName>
        <fullName evidence="2">thiol oxidase</fullName>
        <ecNumber evidence="2">1.8.3.2</ecNumber>
    </recommendedName>
</protein>
<dbReference type="PROSITE" id="PS51324">
    <property type="entry name" value="ERV_ALR"/>
    <property type="match status" value="1"/>
</dbReference>
<evidence type="ECO:0000256" key="5">
    <source>
        <dbReference type="ARBA" id="ARBA00023002"/>
    </source>
</evidence>
<evidence type="ECO:0000256" key="4">
    <source>
        <dbReference type="ARBA" id="ARBA00022827"/>
    </source>
</evidence>
<dbReference type="EC" id="1.8.3.2" evidence="2"/>
<organism evidence="8">
    <name type="scientific">viral metagenome</name>
    <dbReference type="NCBI Taxonomy" id="1070528"/>
    <lineage>
        <taxon>unclassified sequences</taxon>
        <taxon>metagenomes</taxon>
        <taxon>organismal metagenomes</taxon>
    </lineage>
</organism>
<keyword evidence="6" id="KW-1015">Disulfide bond</keyword>
<keyword evidence="5" id="KW-0560">Oxidoreductase</keyword>
<dbReference type="SUPFAM" id="SSF69000">
    <property type="entry name" value="FAD-dependent thiol oxidase"/>
    <property type="match status" value="1"/>
</dbReference>
<name>A0A6C0L810_9ZZZZ</name>
<evidence type="ECO:0000256" key="2">
    <source>
        <dbReference type="ARBA" id="ARBA00012512"/>
    </source>
</evidence>
<feature type="domain" description="ERV/ALR sulfhydryl oxidase" evidence="7">
    <location>
        <begin position="1"/>
        <end position="102"/>
    </location>
</feature>
<evidence type="ECO:0000256" key="1">
    <source>
        <dbReference type="ARBA" id="ARBA00001974"/>
    </source>
</evidence>
<dbReference type="InterPro" id="IPR017905">
    <property type="entry name" value="ERV/ALR_sulphydryl_oxidase"/>
</dbReference>
<dbReference type="Pfam" id="PF04777">
    <property type="entry name" value="Evr1_Alr"/>
    <property type="match status" value="1"/>
</dbReference>
<reference evidence="8" key="1">
    <citation type="journal article" date="2020" name="Nature">
        <title>Giant virus diversity and host interactions through global metagenomics.</title>
        <authorList>
            <person name="Schulz F."/>
            <person name="Roux S."/>
            <person name="Paez-Espino D."/>
            <person name="Jungbluth S."/>
            <person name="Walsh D.A."/>
            <person name="Denef V.J."/>
            <person name="McMahon K.D."/>
            <person name="Konstantinidis K.T."/>
            <person name="Eloe-Fadrosh E.A."/>
            <person name="Kyrpides N.C."/>
            <person name="Woyke T."/>
        </authorList>
    </citation>
    <scope>NUCLEOTIDE SEQUENCE</scope>
    <source>
        <strain evidence="8">GVMAG-M-3300027759-16</strain>
    </source>
</reference>
<sequence length="253" mass="29244">MDTKYWGPSGWRLLHLITFTYEPSNKAVAALFQSLPFVLPCKFCRASLHQYMEEDPLEPALVSQAALSKWLYRIHCQVNAKLRDQHLLKDEDPPFASVKRVYEERIASGCIRTEFEGWEFLFSIAENHPHCLAAKKSTPMNCPPNPPADASDGMKNQWNVLSPGDRMKYYKMFWNSLGESLPFKEWRAAWLCSTLDTGSRAAIIRTLWLKRRCMEDDLQLVNRDTFQGLCKALKEHRSGCGKKKRAKTCRKPR</sequence>
<dbReference type="InterPro" id="IPR036774">
    <property type="entry name" value="ERV/ALR_sulphydryl_oxid_sf"/>
</dbReference>
<dbReference type="Gene3D" id="1.20.120.310">
    <property type="entry name" value="ERV/ALR sulfhydryl oxidase domain"/>
    <property type="match status" value="1"/>
</dbReference>
<proteinExistence type="predicted"/>
<keyword evidence="3" id="KW-0285">Flavoprotein</keyword>
<dbReference type="AlphaFoldDB" id="A0A6C0L810"/>
<dbReference type="EMBL" id="MN740438">
    <property type="protein sequence ID" value="QHU26275.1"/>
    <property type="molecule type" value="Genomic_DNA"/>
</dbReference>
<evidence type="ECO:0000313" key="8">
    <source>
        <dbReference type="EMBL" id="QHU26275.1"/>
    </source>
</evidence>
<evidence type="ECO:0000256" key="6">
    <source>
        <dbReference type="ARBA" id="ARBA00023157"/>
    </source>
</evidence>
<evidence type="ECO:0000256" key="3">
    <source>
        <dbReference type="ARBA" id="ARBA00022630"/>
    </source>
</evidence>
<evidence type="ECO:0000259" key="7">
    <source>
        <dbReference type="PROSITE" id="PS51324"/>
    </source>
</evidence>
<dbReference type="GO" id="GO:0016972">
    <property type="term" value="F:thiol oxidase activity"/>
    <property type="evidence" value="ECO:0007669"/>
    <property type="project" value="UniProtKB-EC"/>
</dbReference>